<gene>
    <name evidence="12" type="ORF">V9T40_004303</name>
</gene>
<evidence type="ECO:0000256" key="3">
    <source>
        <dbReference type="ARBA" id="ARBA00022517"/>
    </source>
</evidence>
<dbReference type="SUPFAM" id="SSF54211">
    <property type="entry name" value="Ribosomal protein S5 domain 2-like"/>
    <property type="match status" value="1"/>
</dbReference>
<dbReference type="Pfam" id="PF00009">
    <property type="entry name" value="GTP_EFTU"/>
    <property type="match status" value="1"/>
</dbReference>
<comment type="catalytic activity">
    <reaction evidence="7">
        <text>GTP + H2O = GDP + phosphate + H(+)</text>
        <dbReference type="Rhea" id="RHEA:19669"/>
        <dbReference type="ChEBI" id="CHEBI:15377"/>
        <dbReference type="ChEBI" id="CHEBI:15378"/>
        <dbReference type="ChEBI" id="CHEBI:37565"/>
        <dbReference type="ChEBI" id="CHEBI:43474"/>
        <dbReference type="ChEBI" id="CHEBI:58189"/>
    </reaction>
</comment>
<feature type="domain" description="Tr-type G" evidence="11">
    <location>
        <begin position="17"/>
        <end position="252"/>
    </location>
</feature>
<dbReference type="NCBIfam" id="TIGR00231">
    <property type="entry name" value="small_GTP"/>
    <property type="match status" value="1"/>
</dbReference>
<evidence type="ECO:0000256" key="6">
    <source>
        <dbReference type="ARBA" id="ARBA00023134"/>
    </source>
</evidence>
<dbReference type="EMBL" id="JBBCAQ010000004">
    <property type="protein sequence ID" value="KAK7604030.1"/>
    <property type="molecule type" value="Genomic_DNA"/>
</dbReference>
<dbReference type="PANTHER" id="PTHR42908:SF3">
    <property type="entry name" value="ELONGATION FACTOR-LIKE GTPASE 1"/>
    <property type="match status" value="1"/>
</dbReference>
<dbReference type="GO" id="GO:0042256">
    <property type="term" value="P:cytosolic ribosome assembly"/>
    <property type="evidence" value="ECO:0007669"/>
    <property type="project" value="TreeGrafter"/>
</dbReference>
<dbReference type="GO" id="GO:0003924">
    <property type="term" value="F:GTPase activity"/>
    <property type="evidence" value="ECO:0007669"/>
    <property type="project" value="InterPro"/>
</dbReference>
<dbReference type="InterPro" id="IPR027417">
    <property type="entry name" value="P-loop_NTPase"/>
</dbReference>
<evidence type="ECO:0000256" key="5">
    <source>
        <dbReference type="ARBA" id="ARBA00022801"/>
    </source>
</evidence>
<evidence type="ECO:0000256" key="2">
    <source>
        <dbReference type="ARBA" id="ARBA00022490"/>
    </source>
</evidence>
<dbReference type="InterPro" id="IPR014721">
    <property type="entry name" value="Ribsml_uS5_D2-typ_fold_subgr"/>
</dbReference>
<comment type="caution">
    <text evidence="12">The sequence shown here is derived from an EMBL/GenBank/DDBJ whole genome shotgun (WGS) entry which is preliminary data.</text>
</comment>
<keyword evidence="6" id="KW-0342">GTP-binding</keyword>
<accession>A0AAN9TWD6</accession>
<dbReference type="InterPro" id="IPR000640">
    <property type="entry name" value="EFG_V-like"/>
</dbReference>
<dbReference type="PRINTS" id="PR00315">
    <property type="entry name" value="ELONGATNFCT"/>
</dbReference>
<organism evidence="12 13">
    <name type="scientific">Parthenolecanium corni</name>
    <dbReference type="NCBI Taxonomy" id="536013"/>
    <lineage>
        <taxon>Eukaryota</taxon>
        <taxon>Metazoa</taxon>
        <taxon>Ecdysozoa</taxon>
        <taxon>Arthropoda</taxon>
        <taxon>Hexapoda</taxon>
        <taxon>Insecta</taxon>
        <taxon>Pterygota</taxon>
        <taxon>Neoptera</taxon>
        <taxon>Paraneoptera</taxon>
        <taxon>Hemiptera</taxon>
        <taxon>Sternorrhyncha</taxon>
        <taxon>Coccoidea</taxon>
        <taxon>Coccidae</taxon>
        <taxon>Parthenolecanium</taxon>
    </lineage>
</organism>
<dbReference type="FunFam" id="3.40.50.300:FF:000746">
    <property type="entry name" value="Ribosome assembly protein 1"/>
    <property type="match status" value="1"/>
</dbReference>
<evidence type="ECO:0000256" key="7">
    <source>
        <dbReference type="ARBA" id="ARBA00048548"/>
    </source>
</evidence>
<dbReference type="InterPro" id="IPR020568">
    <property type="entry name" value="Ribosomal_Su5_D2-typ_SF"/>
</dbReference>
<keyword evidence="2" id="KW-0963">Cytoplasm</keyword>
<keyword evidence="3" id="KW-0690">Ribosome biogenesis</keyword>
<dbReference type="Gene3D" id="2.40.30.10">
    <property type="entry name" value="Translation factors"/>
    <property type="match status" value="1"/>
</dbReference>
<comment type="subcellular location">
    <subcellularLocation>
        <location evidence="1">Cytoplasm</location>
    </subcellularLocation>
</comment>
<dbReference type="Proteomes" id="UP001367676">
    <property type="component" value="Unassembled WGS sequence"/>
</dbReference>
<dbReference type="PROSITE" id="PS51722">
    <property type="entry name" value="G_TR_2"/>
    <property type="match status" value="1"/>
</dbReference>
<sequence>MAEICETKSFSLMRNTNNIRNICIMAHVDHGKTTLADSLIASNGIISARLAGKLKYMDSRKDEQERGITMKSSSISLYHKKDQEYLINLIDSPGHVDFSLEVSTAVRLCDGTLIVVDVVEGVCPQTRAVLKHAWAEKIKPLLVLNKLDRLIVEMEMSPLDAYIQLSQVLEQVNSVMGELFCTDVMEKQETIERDTELDVFSDWGSGLEEADDSNLYFSPEQGNVIFASAVDGWGFTIHNFAEILAKKLGFNKNVLLKTLWGNYYLNTKTKRVMRGAQENAKKPLFVQLILENIWRFYETIVTHKDKEKTISMAESLNIDVTRLRFGDANTVLRTVFGRWMPLSSTILDSICEKLPPPNNLSDEKIDNLMYSSRYSTPCAETLALKPWFQKCSTQPEAPIIAFVSKMFPIKRKHLPENRVKPLSLAEIEARREQARQKLAAKVIEEAAAQKSPTTNSLIQESAAEAVPTENPDDDVFIAFARIYSGTICRGSEIYVLGPKHDPQIALQKIRAGQLDISGKTLKDLKADEHITKVTVEHLYLLMGRELEPLDEVPAGNVFGIGGLDEYVLKSATLSTTVTCPAFSELHLMATPILRVAIEPENPAHMAQLTNGLKLLNQADASVRVLVQESGEQVLVTTGEVHLQRCIEDLRERYAKVPILVSEPIVPFRETVVPPPKTDMVNEAIQHRVVETEATVTTANGLCEIRISTIPLPEAVVQLLDKHTDLVKFLMASSGTEITDGACEGSKFGNLNAESVKNVAQFRQKLADALKNDTQTANIEVDAIWSFGPKANPLNLLINAVDDEHARLSFWHHTKDSCSTYSKYESNFVSGFQLAASSGPLCEEPMMGVGFVVSHWHIEETSQPSGTATTYGPLSGQLMFAVKEGCRKAFQLQPQRLMAAMYSCNILVNTEVLGRMYGLLNKRHGRIVHGDLAAAGSGATFSVTAFLPVAESFAFASEVRKQSHGLANPQLVFSHWELVDMDPFWTPNTEEEYLLYGEKADSENYARKYMNNVRKRKGLPTDEKVVEHGEKQRTLSKNK</sequence>
<dbReference type="FunFam" id="3.30.70.870:FF:000002">
    <property type="entry name" value="Translation elongation factor 2"/>
    <property type="match status" value="1"/>
</dbReference>
<dbReference type="Pfam" id="PF00679">
    <property type="entry name" value="EFG_C"/>
    <property type="match status" value="1"/>
</dbReference>
<dbReference type="Gene3D" id="3.30.230.10">
    <property type="match status" value="1"/>
</dbReference>
<dbReference type="CDD" id="cd04096">
    <property type="entry name" value="eEF2_snRNP_like_C"/>
    <property type="match status" value="1"/>
</dbReference>
<dbReference type="FunFam" id="3.30.70.240:FF:000006">
    <property type="entry name" value="Elongation factor like GTPase 1"/>
    <property type="match status" value="1"/>
</dbReference>
<dbReference type="CDD" id="cd16261">
    <property type="entry name" value="EF2_snRNP_III"/>
    <property type="match status" value="1"/>
</dbReference>
<dbReference type="InterPro" id="IPR035647">
    <property type="entry name" value="EFG_III/V"/>
</dbReference>
<protein>
    <recommendedName>
        <fullName evidence="8">Ribosome assembly protein 1</fullName>
    </recommendedName>
    <alternativeName>
        <fullName evidence="9">Elongation factor-like 1</fullName>
    </alternativeName>
</protein>
<dbReference type="AlphaFoldDB" id="A0AAN9TWD6"/>
<dbReference type="GO" id="GO:0043022">
    <property type="term" value="F:ribosome binding"/>
    <property type="evidence" value="ECO:0007669"/>
    <property type="project" value="TreeGrafter"/>
</dbReference>
<name>A0AAN9TWD6_9HEMI</name>
<dbReference type="GO" id="GO:1990904">
    <property type="term" value="C:ribonucleoprotein complex"/>
    <property type="evidence" value="ECO:0007669"/>
    <property type="project" value="TreeGrafter"/>
</dbReference>
<evidence type="ECO:0000259" key="11">
    <source>
        <dbReference type="PROSITE" id="PS51722"/>
    </source>
</evidence>
<reference evidence="12 13" key="1">
    <citation type="submission" date="2024-03" db="EMBL/GenBank/DDBJ databases">
        <title>Adaptation during the transition from Ophiocordyceps entomopathogen to insect associate is accompanied by gene loss and intensified selection.</title>
        <authorList>
            <person name="Ward C.M."/>
            <person name="Onetto C.A."/>
            <person name="Borneman A.R."/>
        </authorList>
    </citation>
    <scope>NUCLEOTIDE SEQUENCE [LARGE SCALE GENOMIC DNA]</scope>
    <source>
        <strain evidence="12">AWRI1</strain>
        <tissue evidence="12">Single Adult Female</tissue>
    </source>
</reference>
<evidence type="ECO:0000256" key="8">
    <source>
        <dbReference type="ARBA" id="ARBA00068031"/>
    </source>
</evidence>
<dbReference type="CDD" id="cd01681">
    <property type="entry name" value="aeEF2_snRNP_like_IV"/>
    <property type="match status" value="1"/>
</dbReference>
<dbReference type="Gene3D" id="3.40.50.300">
    <property type="entry name" value="P-loop containing nucleotide triphosphate hydrolases"/>
    <property type="match status" value="1"/>
</dbReference>
<dbReference type="CDD" id="cd01885">
    <property type="entry name" value="EF2"/>
    <property type="match status" value="1"/>
</dbReference>
<dbReference type="Gene3D" id="3.30.70.870">
    <property type="entry name" value="Elongation Factor G (Translational Gtpase), domain 3"/>
    <property type="match status" value="1"/>
</dbReference>
<dbReference type="SMART" id="SM00838">
    <property type="entry name" value="EFG_C"/>
    <property type="match status" value="1"/>
</dbReference>
<dbReference type="Pfam" id="PF14492">
    <property type="entry name" value="EFG_III"/>
    <property type="match status" value="1"/>
</dbReference>
<dbReference type="GO" id="GO:0005525">
    <property type="term" value="F:GTP binding"/>
    <property type="evidence" value="ECO:0007669"/>
    <property type="project" value="UniProtKB-KW"/>
</dbReference>
<evidence type="ECO:0000256" key="9">
    <source>
        <dbReference type="ARBA" id="ARBA00081809"/>
    </source>
</evidence>
<evidence type="ECO:0000313" key="12">
    <source>
        <dbReference type="EMBL" id="KAK7604030.1"/>
    </source>
</evidence>
<feature type="region of interest" description="Disordered" evidence="10">
    <location>
        <begin position="1018"/>
        <end position="1038"/>
    </location>
</feature>
<dbReference type="InterPro" id="IPR056752">
    <property type="entry name" value="EFL1"/>
</dbReference>
<evidence type="ECO:0000256" key="4">
    <source>
        <dbReference type="ARBA" id="ARBA00022741"/>
    </source>
</evidence>
<dbReference type="InterPro" id="IPR041095">
    <property type="entry name" value="EFG_II"/>
</dbReference>
<dbReference type="SUPFAM" id="SSF54980">
    <property type="entry name" value="EF-G C-terminal domain-like"/>
    <property type="match status" value="2"/>
</dbReference>
<dbReference type="Pfam" id="PF25118">
    <property type="entry name" value="EFL1"/>
    <property type="match status" value="1"/>
</dbReference>
<keyword evidence="13" id="KW-1185">Reference proteome</keyword>
<dbReference type="InterPro" id="IPR005225">
    <property type="entry name" value="Small_GTP-bd"/>
</dbReference>
<dbReference type="SUPFAM" id="SSF52540">
    <property type="entry name" value="P-loop containing nucleoside triphosphate hydrolases"/>
    <property type="match status" value="1"/>
</dbReference>
<evidence type="ECO:0000313" key="13">
    <source>
        <dbReference type="Proteomes" id="UP001367676"/>
    </source>
</evidence>
<dbReference type="InterPro" id="IPR000795">
    <property type="entry name" value="T_Tr_GTP-bd_dom"/>
</dbReference>
<feature type="compositionally biased region" description="Basic and acidic residues" evidence="10">
    <location>
        <begin position="1018"/>
        <end position="1032"/>
    </location>
</feature>
<evidence type="ECO:0000256" key="10">
    <source>
        <dbReference type="SAM" id="MobiDB-lite"/>
    </source>
</evidence>
<dbReference type="GO" id="GO:0005829">
    <property type="term" value="C:cytosol"/>
    <property type="evidence" value="ECO:0007669"/>
    <property type="project" value="TreeGrafter"/>
</dbReference>
<dbReference type="PANTHER" id="PTHR42908">
    <property type="entry name" value="TRANSLATION ELONGATION FACTOR-RELATED"/>
    <property type="match status" value="1"/>
</dbReference>
<evidence type="ECO:0000256" key="1">
    <source>
        <dbReference type="ARBA" id="ARBA00004496"/>
    </source>
</evidence>
<proteinExistence type="predicted"/>
<keyword evidence="5" id="KW-0378">Hydrolase</keyword>
<dbReference type="CDD" id="cd16268">
    <property type="entry name" value="EF2_II"/>
    <property type="match status" value="1"/>
</dbReference>
<keyword evidence="4" id="KW-0547">Nucleotide-binding</keyword>
<dbReference type="SUPFAM" id="SSF50447">
    <property type="entry name" value="Translation proteins"/>
    <property type="match status" value="1"/>
</dbReference>
<dbReference type="Gene3D" id="3.30.70.240">
    <property type="match status" value="1"/>
</dbReference>
<dbReference type="InterPro" id="IPR009000">
    <property type="entry name" value="Transl_B-barrel_sf"/>
</dbReference>